<dbReference type="SUPFAM" id="SSF54909">
    <property type="entry name" value="Dimeric alpha+beta barrel"/>
    <property type="match status" value="1"/>
</dbReference>
<dbReference type="Proteomes" id="UP000614469">
    <property type="component" value="Unassembled WGS sequence"/>
</dbReference>
<comment type="caution">
    <text evidence="1">The sequence shown here is derived from an EMBL/GenBank/DDBJ whole genome shotgun (WGS) entry which is preliminary data.</text>
</comment>
<protein>
    <submittedName>
        <fullName evidence="1">YdhR family protein</fullName>
    </submittedName>
</protein>
<name>A0A8J6NI65_9CHLR</name>
<reference evidence="1 2" key="1">
    <citation type="submission" date="2020-08" db="EMBL/GenBank/DDBJ databases">
        <title>Bridging the membrane lipid divide: bacteria of the FCB group superphylum have the potential to synthesize archaeal ether lipids.</title>
        <authorList>
            <person name="Villanueva L."/>
            <person name="Von Meijenfeldt F.A.B."/>
            <person name="Westbye A.B."/>
            <person name="Yadav S."/>
            <person name="Hopmans E.C."/>
            <person name="Dutilh B.E."/>
            <person name="Sinninghe Damste J.S."/>
        </authorList>
    </citation>
    <scope>NUCLEOTIDE SEQUENCE [LARGE SCALE GENOMIC DNA]</scope>
    <source>
        <strain evidence="1">NIOZ-UU36</strain>
    </source>
</reference>
<dbReference type="InterPro" id="IPR011008">
    <property type="entry name" value="Dimeric_a/b-barrel"/>
</dbReference>
<accession>A0A8J6NI65</accession>
<proteinExistence type="predicted"/>
<evidence type="ECO:0000313" key="2">
    <source>
        <dbReference type="Proteomes" id="UP000614469"/>
    </source>
</evidence>
<evidence type="ECO:0000313" key="1">
    <source>
        <dbReference type="EMBL" id="MBC8334308.1"/>
    </source>
</evidence>
<dbReference type="Pfam" id="PF08803">
    <property type="entry name" value="ydhR"/>
    <property type="match status" value="1"/>
</dbReference>
<dbReference type="AlphaFoldDB" id="A0A8J6NI65"/>
<dbReference type="Gene3D" id="3.30.70.100">
    <property type="match status" value="1"/>
</dbReference>
<gene>
    <name evidence="1" type="ORF">H8E29_03500</name>
</gene>
<dbReference type="InterPro" id="IPR014910">
    <property type="entry name" value="YdhR"/>
</dbReference>
<dbReference type="EMBL" id="JACNJN010000059">
    <property type="protein sequence ID" value="MBC8334308.1"/>
    <property type="molecule type" value="Genomic_DNA"/>
</dbReference>
<sequence>MITALVQIKLSTLVSLEKATGLFADAAPNYRATPGLVRKYFLLSEDGSTVGGVYLWESRKEAEQLYSANWRQAITDKYGTEPSVTYFASPVIVDNLAESIIIDD</sequence>
<organism evidence="1 2">
    <name type="scientific">Candidatus Desulfolinea nitratireducens</name>
    <dbReference type="NCBI Taxonomy" id="2841698"/>
    <lineage>
        <taxon>Bacteria</taxon>
        <taxon>Bacillati</taxon>
        <taxon>Chloroflexota</taxon>
        <taxon>Anaerolineae</taxon>
        <taxon>Anaerolineales</taxon>
        <taxon>Anaerolineales incertae sedis</taxon>
        <taxon>Candidatus Desulfolinea</taxon>
    </lineage>
</organism>